<dbReference type="PRINTS" id="PR00829">
    <property type="entry name" value="LOLP1ALLERGN"/>
</dbReference>
<dbReference type="Gramene" id="PHT90156">
    <property type="protein sequence ID" value="PHT90156"/>
    <property type="gene ID" value="T459_05269"/>
</dbReference>
<keyword evidence="2" id="KW-0964">Secreted</keyword>
<dbReference type="Proteomes" id="UP000222542">
    <property type="component" value="Unassembled WGS sequence"/>
</dbReference>
<dbReference type="InterPro" id="IPR007117">
    <property type="entry name" value="Expansin_CBD"/>
</dbReference>
<dbReference type="PANTHER" id="PTHR31692">
    <property type="entry name" value="EXPANSIN-B3"/>
    <property type="match status" value="1"/>
</dbReference>
<comment type="caution">
    <text evidence="5">The sequence shown here is derived from an EMBL/GenBank/DDBJ whole genome shotgun (WGS) entry which is preliminary data.</text>
</comment>
<evidence type="ECO:0000313" key="6">
    <source>
        <dbReference type="Proteomes" id="UP000222542"/>
    </source>
</evidence>
<reference evidence="5 6" key="1">
    <citation type="journal article" date="2014" name="Nat. Genet.">
        <title>Genome sequence of the hot pepper provides insights into the evolution of pungency in Capsicum species.</title>
        <authorList>
            <person name="Kim S."/>
            <person name="Park M."/>
            <person name="Yeom S.I."/>
            <person name="Kim Y.M."/>
            <person name="Lee J.M."/>
            <person name="Lee H.A."/>
            <person name="Seo E."/>
            <person name="Choi J."/>
            <person name="Cheong K."/>
            <person name="Kim K.T."/>
            <person name="Jung K."/>
            <person name="Lee G.W."/>
            <person name="Oh S.K."/>
            <person name="Bae C."/>
            <person name="Kim S.B."/>
            <person name="Lee H.Y."/>
            <person name="Kim S.Y."/>
            <person name="Kim M.S."/>
            <person name="Kang B.C."/>
            <person name="Jo Y.D."/>
            <person name="Yang H.B."/>
            <person name="Jeong H.J."/>
            <person name="Kang W.H."/>
            <person name="Kwon J.K."/>
            <person name="Shin C."/>
            <person name="Lim J.Y."/>
            <person name="Park J.H."/>
            <person name="Huh J.H."/>
            <person name="Kim J.S."/>
            <person name="Kim B.D."/>
            <person name="Cohen O."/>
            <person name="Paran I."/>
            <person name="Suh M.C."/>
            <person name="Lee S.B."/>
            <person name="Kim Y.K."/>
            <person name="Shin Y."/>
            <person name="Noh S.J."/>
            <person name="Park J."/>
            <person name="Seo Y.S."/>
            <person name="Kwon S.Y."/>
            <person name="Kim H.A."/>
            <person name="Park J.M."/>
            <person name="Kim H.J."/>
            <person name="Choi S.B."/>
            <person name="Bosland P.W."/>
            <person name="Reeves G."/>
            <person name="Jo S.H."/>
            <person name="Lee B.W."/>
            <person name="Cho H.T."/>
            <person name="Choi H.S."/>
            <person name="Lee M.S."/>
            <person name="Yu Y."/>
            <person name="Do Choi Y."/>
            <person name="Park B.S."/>
            <person name="van Deynze A."/>
            <person name="Ashrafi H."/>
            <person name="Hill T."/>
            <person name="Kim W.T."/>
            <person name="Pai H.S."/>
            <person name="Ahn H.K."/>
            <person name="Yeam I."/>
            <person name="Giovannoni J.J."/>
            <person name="Rose J.K."/>
            <person name="Sorensen I."/>
            <person name="Lee S.J."/>
            <person name="Kim R.W."/>
            <person name="Choi I.Y."/>
            <person name="Choi B.S."/>
            <person name="Lim J.S."/>
            <person name="Lee Y.H."/>
            <person name="Choi D."/>
        </authorList>
    </citation>
    <scope>NUCLEOTIDE SEQUENCE [LARGE SCALE GENOMIC DNA]</scope>
    <source>
        <strain evidence="6">cv. CM334</strain>
    </source>
</reference>
<evidence type="ECO:0000259" key="4">
    <source>
        <dbReference type="PROSITE" id="PS50843"/>
    </source>
</evidence>
<protein>
    <submittedName>
        <fullName evidence="5">Expansin-B15</fullName>
    </submittedName>
</protein>
<dbReference type="InterPro" id="IPR036908">
    <property type="entry name" value="RlpA-like_sf"/>
</dbReference>
<organism evidence="5 6">
    <name type="scientific">Capsicum annuum</name>
    <name type="common">Capsicum pepper</name>
    <dbReference type="NCBI Taxonomy" id="4072"/>
    <lineage>
        <taxon>Eukaryota</taxon>
        <taxon>Viridiplantae</taxon>
        <taxon>Streptophyta</taxon>
        <taxon>Embryophyta</taxon>
        <taxon>Tracheophyta</taxon>
        <taxon>Spermatophyta</taxon>
        <taxon>Magnoliopsida</taxon>
        <taxon>eudicotyledons</taxon>
        <taxon>Gunneridae</taxon>
        <taxon>Pentapetalae</taxon>
        <taxon>asterids</taxon>
        <taxon>lamiids</taxon>
        <taxon>Solanales</taxon>
        <taxon>Solanaceae</taxon>
        <taxon>Solanoideae</taxon>
        <taxon>Capsiceae</taxon>
        <taxon>Capsicum</taxon>
    </lineage>
</organism>
<feature type="domain" description="Expansin-like EG45" evidence="3">
    <location>
        <begin position="129"/>
        <end position="196"/>
    </location>
</feature>
<comment type="subcellular location">
    <subcellularLocation>
        <location evidence="1">Secreted</location>
    </subcellularLocation>
</comment>
<evidence type="ECO:0000259" key="3">
    <source>
        <dbReference type="PROSITE" id="PS50842"/>
    </source>
</evidence>
<dbReference type="Gene3D" id="2.40.40.10">
    <property type="entry name" value="RlpA-like domain"/>
    <property type="match status" value="1"/>
</dbReference>
<dbReference type="SUPFAM" id="SSF50685">
    <property type="entry name" value="Barwin-like endoglucanases"/>
    <property type="match status" value="1"/>
</dbReference>
<dbReference type="GO" id="GO:0005576">
    <property type="term" value="C:extracellular region"/>
    <property type="evidence" value="ECO:0007669"/>
    <property type="project" value="UniProtKB-SubCell"/>
</dbReference>
<gene>
    <name evidence="5" type="ORF">T459_05269</name>
</gene>
<evidence type="ECO:0000256" key="1">
    <source>
        <dbReference type="ARBA" id="ARBA00004613"/>
    </source>
</evidence>
<accession>A0A2G3A7D6</accession>
<dbReference type="PANTHER" id="PTHR31692:SF95">
    <property type="entry name" value="EXPANSIN-B2"/>
    <property type="match status" value="1"/>
</dbReference>
<evidence type="ECO:0000256" key="2">
    <source>
        <dbReference type="ARBA" id="ARBA00022525"/>
    </source>
</evidence>
<feature type="domain" description="Expansin-like CBD" evidence="4">
    <location>
        <begin position="214"/>
        <end position="297"/>
    </location>
</feature>
<dbReference type="GO" id="GO:0009653">
    <property type="term" value="P:anatomical structure morphogenesis"/>
    <property type="evidence" value="ECO:0007669"/>
    <property type="project" value="UniProtKB-ARBA"/>
</dbReference>
<dbReference type="EMBL" id="AYRZ02000002">
    <property type="protein sequence ID" value="PHT90156.1"/>
    <property type="molecule type" value="Genomic_DNA"/>
</dbReference>
<dbReference type="InterPro" id="IPR007112">
    <property type="entry name" value="Expansin/allergen_DPBB_dom"/>
</dbReference>
<dbReference type="Pfam" id="PF01357">
    <property type="entry name" value="Expansin_C"/>
    <property type="match status" value="1"/>
</dbReference>
<dbReference type="STRING" id="4072.A0A2G3A7D6"/>
<dbReference type="SUPFAM" id="SSF49590">
    <property type="entry name" value="PHL pollen allergen"/>
    <property type="match status" value="1"/>
</dbReference>
<dbReference type="InterPro" id="IPR036749">
    <property type="entry name" value="Expansin_CBD_sf"/>
</dbReference>
<reference evidence="5 6" key="2">
    <citation type="journal article" date="2017" name="Genome Biol.">
        <title>New reference genome sequences of hot pepper reveal the massive evolution of plant disease-resistance genes by retroduplication.</title>
        <authorList>
            <person name="Kim S."/>
            <person name="Park J."/>
            <person name="Yeom S.I."/>
            <person name="Kim Y.M."/>
            <person name="Seo E."/>
            <person name="Kim K.T."/>
            <person name="Kim M.S."/>
            <person name="Lee J.M."/>
            <person name="Cheong K."/>
            <person name="Shin H.S."/>
            <person name="Kim S.B."/>
            <person name="Han K."/>
            <person name="Lee J."/>
            <person name="Park M."/>
            <person name="Lee H.A."/>
            <person name="Lee H.Y."/>
            <person name="Lee Y."/>
            <person name="Oh S."/>
            <person name="Lee J.H."/>
            <person name="Choi E."/>
            <person name="Choi E."/>
            <person name="Lee S.E."/>
            <person name="Jeon J."/>
            <person name="Kim H."/>
            <person name="Choi G."/>
            <person name="Song H."/>
            <person name="Lee J."/>
            <person name="Lee S.C."/>
            <person name="Kwon J.K."/>
            <person name="Lee H.Y."/>
            <person name="Koo N."/>
            <person name="Hong Y."/>
            <person name="Kim R.W."/>
            <person name="Kang W.H."/>
            <person name="Huh J.H."/>
            <person name="Kang B.C."/>
            <person name="Yang T.J."/>
            <person name="Lee Y.H."/>
            <person name="Bennetzen J.L."/>
            <person name="Choi D."/>
        </authorList>
    </citation>
    <scope>NUCLEOTIDE SEQUENCE [LARGE SCALE GENOMIC DNA]</scope>
    <source>
        <strain evidence="6">cv. CM334</strain>
    </source>
</reference>
<dbReference type="PROSITE" id="PS50842">
    <property type="entry name" value="EXPANSIN_EG45"/>
    <property type="match status" value="1"/>
</dbReference>
<sequence>MRSYQETHLHPDSEARIKTCLAPSSSLARLRLRKMIDEINFLDKFYLKLVKQVRNKFSPYACRRHANSCATHLESNTTFREKTLFRKKGDLRTQIKRRPCTGQAPKPLEWEKCHLWPQVRRSSSTNWAQVMCTQFHNPHCSGSPITVTLTDEYPGACNNNPVHLDLSGIAFGKLAKHGAAPQLHFAGRTPIFFIKACNDNSNILFKVDKGSNPNFFAVVSKAVNGDGDLSMVEIKTGGRSTPWTPMKRMIGATWSVGIQPNIQRPPFSLRLTSSTRKSVIAQNVIPPGWHPRSVYRSNVNFPSLL</sequence>
<keyword evidence="6" id="KW-1185">Reference proteome</keyword>
<dbReference type="Gene3D" id="2.60.40.760">
    <property type="entry name" value="Expansin, cellulose-binding-like domain"/>
    <property type="match status" value="1"/>
</dbReference>
<dbReference type="InterPro" id="IPR005795">
    <property type="entry name" value="LolPI"/>
</dbReference>
<name>A0A2G3A7D6_CAPAN</name>
<dbReference type="AlphaFoldDB" id="A0A2G3A7D6"/>
<dbReference type="PROSITE" id="PS50843">
    <property type="entry name" value="EXPANSIN_CBD"/>
    <property type="match status" value="1"/>
</dbReference>
<proteinExistence type="predicted"/>
<evidence type="ECO:0000313" key="5">
    <source>
        <dbReference type="EMBL" id="PHT90156.1"/>
    </source>
</evidence>